<reference evidence="4 5" key="1">
    <citation type="journal article" date="2024" name="Fungal Genet. Biol.">
        <title>The porcine skin microbiome exhibits broad fungal antagonism.</title>
        <authorList>
            <person name="De La Cruz K.F."/>
            <person name="Townsend E.C."/>
            <person name="Alex Cheong J.Z."/>
            <person name="Salamzade R."/>
            <person name="Liu A."/>
            <person name="Sandstrom S."/>
            <person name="Davila E."/>
            <person name="Huang L."/>
            <person name="Xu K.H."/>
            <person name="Wu S.Y."/>
            <person name="Meudt J.J."/>
            <person name="Shanmuganayagam D."/>
            <person name="Gibson A.L.F."/>
            <person name="Kalan L.R."/>
        </authorList>
    </citation>
    <scope>NUCLEOTIDE SEQUENCE [LARGE SCALE GENOMIC DNA]</scope>
    <source>
        <strain evidence="4 5">LK2625</strain>
    </source>
</reference>
<dbReference type="PANTHER" id="PTHR46889:SF4">
    <property type="entry name" value="TRANSPOSASE INSO FOR INSERTION SEQUENCE ELEMENT IS911B-RELATED"/>
    <property type="match status" value="1"/>
</dbReference>
<comment type="caution">
    <text evidence="4">The sequence shown here is derived from an EMBL/GenBank/DDBJ whole genome shotgun (WGS) entry which is preliminary data.</text>
</comment>
<dbReference type="SUPFAM" id="SSF46689">
    <property type="entry name" value="Homeodomain-like"/>
    <property type="match status" value="1"/>
</dbReference>
<dbReference type="InterPro" id="IPR001584">
    <property type="entry name" value="Integrase_cat-core"/>
</dbReference>
<dbReference type="Pfam" id="PF00665">
    <property type="entry name" value="rve"/>
    <property type="match status" value="1"/>
</dbReference>
<evidence type="ECO:0000313" key="4">
    <source>
        <dbReference type="EMBL" id="MEX3595867.1"/>
    </source>
</evidence>
<dbReference type="InterPro" id="IPR050900">
    <property type="entry name" value="Transposase_IS3/IS150/IS904"/>
</dbReference>
<comment type="function">
    <text evidence="1">Involved in the transposition of the insertion sequence.</text>
</comment>
<dbReference type="InterPro" id="IPR009057">
    <property type="entry name" value="Homeodomain-like_sf"/>
</dbReference>
<accession>A0ABV3V518</accession>
<evidence type="ECO:0000259" key="3">
    <source>
        <dbReference type="PROSITE" id="PS50994"/>
    </source>
</evidence>
<evidence type="ECO:0000256" key="1">
    <source>
        <dbReference type="ARBA" id="ARBA00002286"/>
    </source>
</evidence>
<protein>
    <submittedName>
        <fullName evidence="4">IS3 family transposase</fullName>
    </submittedName>
</protein>
<feature type="domain" description="Integrase catalytic" evidence="3">
    <location>
        <begin position="233"/>
        <end position="404"/>
    </location>
</feature>
<dbReference type="Pfam" id="PF01527">
    <property type="entry name" value="HTH_Tnp_1"/>
    <property type="match status" value="1"/>
</dbReference>
<dbReference type="InterPro" id="IPR002514">
    <property type="entry name" value="Transposase_8"/>
</dbReference>
<feature type="coiled-coil region" evidence="2">
    <location>
        <begin position="63"/>
        <end position="90"/>
    </location>
</feature>
<dbReference type="InterPro" id="IPR036388">
    <property type="entry name" value="WH-like_DNA-bd_sf"/>
</dbReference>
<dbReference type="RefSeq" id="WP_136342081.1">
    <property type="nucleotide sequence ID" value="NZ_CAUREL010000030.1"/>
</dbReference>
<dbReference type="PANTHER" id="PTHR46889">
    <property type="entry name" value="TRANSPOSASE INSF FOR INSERTION SEQUENCE IS3B-RELATED"/>
    <property type="match status" value="1"/>
</dbReference>
<name>A0ABV3V518_9MICC</name>
<dbReference type="EMBL" id="JAYWLU010000018">
    <property type="protein sequence ID" value="MEX3595867.1"/>
    <property type="molecule type" value="Genomic_DNA"/>
</dbReference>
<dbReference type="Gene3D" id="3.30.420.10">
    <property type="entry name" value="Ribonuclease H-like superfamily/Ribonuclease H"/>
    <property type="match status" value="1"/>
</dbReference>
<evidence type="ECO:0000313" key="5">
    <source>
        <dbReference type="Proteomes" id="UP001558481"/>
    </source>
</evidence>
<organism evidence="4 5">
    <name type="scientific">Kocuria carniphila</name>
    <dbReference type="NCBI Taxonomy" id="262208"/>
    <lineage>
        <taxon>Bacteria</taxon>
        <taxon>Bacillati</taxon>
        <taxon>Actinomycetota</taxon>
        <taxon>Actinomycetes</taxon>
        <taxon>Micrococcales</taxon>
        <taxon>Micrococcaceae</taxon>
        <taxon>Kocuria</taxon>
    </lineage>
</organism>
<gene>
    <name evidence="4" type="ORF">VVR66_14205</name>
</gene>
<dbReference type="SUPFAM" id="SSF53098">
    <property type="entry name" value="Ribonuclease H-like"/>
    <property type="match status" value="1"/>
</dbReference>
<dbReference type="Pfam" id="PF13276">
    <property type="entry name" value="HTH_21"/>
    <property type="match status" value="1"/>
</dbReference>
<dbReference type="Proteomes" id="UP001558481">
    <property type="component" value="Unassembled WGS sequence"/>
</dbReference>
<proteinExistence type="predicted"/>
<keyword evidence="5" id="KW-1185">Reference proteome</keyword>
<dbReference type="InterPro" id="IPR025948">
    <property type="entry name" value="HTH-like_dom"/>
</dbReference>
<evidence type="ECO:0000256" key="2">
    <source>
        <dbReference type="SAM" id="Coils"/>
    </source>
</evidence>
<dbReference type="Gene3D" id="1.10.10.10">
    <property type="entry name" value="Winged helix-like DNA-binding domain superfamily/Winged helix DNA-binding domain"/>
    <property type="match status" value="1"/>
</dbReference>
<dbReference type="NCBIfam" id="NF033516">
    <property type="entry name" value="transpos_IS3"/>
    <property type="match status" value="1"/>
</dbReference>
<dbReference type="PROSITE" id="PS50994">
    <property type="entry name" value="INTEGRASE"/>
    <property type="match status" value="1"/>
</dbReference>
<dbReference type="InterPro" id="IPR036397">
    <property type="entry name" value="RNaseH_sf"/>
</dbReference>
<sequence length="418" mass="46529">MPKKYDAEFKARAVRMVREHQQDYPSLTVACQQIGQQLDLGRETLRNWVRQAEIDSGDRDGVTTAEAEEIKRLKAENKRLREANEILRKASNFLCGGARPPQSLIAGFIDQMRAEGYAVESICAVLREQGVPVAARTYRSWKQPGRQPAARTVSDAVVMDALLATVGTPEGLYGRRKMTAYLRRCGLAVAHCTVDRLMRSLGLAGVVRGRRVRTTIPAKDGTRAADLLNRNFTAAAPNTVWVADFTYVRTWAGFVYVAFIVDVFAQRIVSWNAATTRTTDLVLTCLRMGRWDRTRQGLVLPDGLIHHHDAGSQYTALRFTEHLALEGMAPSIGSVGDAYDNCLMESIIGLYKTECIRPGPFLKGPLKTVSDVEYATMAWVDWYNTRRLHSSLGNVPPAEFEAAHYDQITASPPETQPV</sequence>
<keyword evidence="2" id="KW-0175">Coiled coil</keyword>
<dbReference type="InterPro" id="IPR048020">
    <property type="entry name" value="Transpos_IS3"/>
</dbReference>
<dbReference type="InterPro" id="IPR012337">
    <property type="entry name" value="RNaseH-like_sf"/>
</dbReference>